<feature type="transmembrane region" description="Helical" evidence="1">
    <location>
        <begin position="416"/>
        <end position="433"/>
    </location>
</feature>
<comment type="caution">
    <text evidence="2">The sequence shown here is derived from an EMBL/GenBank/DDBJ whole genome shotgun (WGS) entry which is preliminary data.</text>
</comment>
<gene>
    <name evidence="2" type="ORF">ISG29_10060</name>
</gene>
<dbReference type="AlphaFoldDB" id="A0A930Y7I3"/>
<evidence type="ECO:0000256" key="1">
    <source>
        <dbReference type="SAM" id="Phobius"/>
    </source>
</evidence>
<reference evidence="2" key="1">
    <citation type="submission" date="2020-11" db="EMBL/GenBank/DDBJ databases">
        <title>Nocardioides sp. CBS4Y-1, whole genome shotgun sequence.</title>
        <authorList>
            <person name="Tuo L."/>
        </authorList>
    </citation>
    <scope>NUCLEOTIDE SEQUENCE</scope>
    <source>
        <strain evidence="2">CBS4Y-1</strain>
    </source>
</reference>
<protein>
    <submittedName>
        <fullName evidence="2">Uncharacterized protein</fullName>
    </submittedName>
</protein>
<feature type="transmembrane region" description="Helical" evidence="1">
    <location>
        <begin position="84"/>
        <end position="102"/>
    </location>
</feature>
<feature type="transmembrane region" description="Helical" evidence="1">
    <location>
        <begin position="388"/>
        <end position="410"/>
    </location>
</feature>
<keyword evidence="3" id="KW-1185">Reference proteome</keyword>
<keyword evidence="1" id="KW-1133">Transmembrane helix</keyword>
<name>A0A930Y7I3_9ACTN</name>
<feature type="transmembrane region" description="Helical" evidence="1">
    <location>
        <begin position="691"/>
        <end position="708"/>
    </location>
</feature>
<proteinExistence type="predicted"/>
<keyword evidence="1" id="KW-0812">Transmembrane</keyword>
<dbReference type="Proteomes" id="UP000656804">
    <property type="component" value="Unassembled WGS sequence"/>
</dbReference>
<dbReference type="RefSeq" id="WP_194503300.1">
    <property type="nucleotide sequence ID" value="NZ_JADIVZ010000004.1"/>
</dbReference>
<organism evidence="2 3">
    <name type="scientific">Nocardioides acrostichi</name>
    <dbReference type="NCBI Taxonomy" id="2784339"/>
    <lineage>
        <taxon>Bacteria</taxon>
        <taxon>Bacillati</taxon>
        <taxon>Actinomycetota</taxon>
        <taxon>Actinomycetes</taxon>
        <taxon>Propionibacteriales</taxon>
        <taxon>Nocardioidaceae</taxon>
        <taxon>Nocardioides</taxon>
    </lineage>
</organism>
<keyword evidence="1" id="KW-0472">Membrane</keyword>
<feature type="transmembrane region" description="Helical" evidence="1">
    <location>
        <begin position="354"/>
        <end position="376"/>
    </location>
</feature>
<feature type="transmembrane region" description="Helical" evidence="1">
    <location>
        <begin position="152"/>
        <end position="180"/>
    </location>
</feature>
<sequence>MSTGSPTVPRPRTPAALLRVWARSAPIGTATLVATVFLLVQVVGYAYGWAGRTGVAIALFYVGLIGLVLPFARLLTAAGLSGRTRLLGSLVYTQLFYLSWMLKSPVLATAFDETLHVQTLLSLVDGDGFFTANTMLPISPHYPGLELVAAGLVWVTGLPLMLCQILTVMLSRTVFVLALFWLGSRIGRSSRVGGLVVLLYSASSQFYFFNAMFSYQTLAISMLVATLALVLQAADAEQRRARFLLTIAQLCLATLALTHHLTNWLTLGALWVLAGLFRAGGEQHRARILLVTAEIGTAAAAAWTTVIAPLLVGYLGPIFDATNQELVSLLTGDSSGSRQLFTDSAGQATPLWEIGVMFAAIALWCLLLVPATLGAMRGTTVNRTSSRYLLVGLSAVFPLLFVIRVFPTAAQVGERAFTFVTLALALLVALWLAPRLERLRDVVVPGVLLLVVGGVLLGGGQDWQKVPGPFLPGAEARSVDATTVAFAQWTARYLPTGSRTAADLTLSRVMPDFGPISPVTVSAGDDNMAQIFVAPRIDDDVIDLLQRNQVDFVIVDTRIIDKTAYSTYYDAGSDFGEGGVKPSRQMLLKFSGLPGVKVVLDGTIKVYDVRALRGEPETFVDRGPVGMPGTWHPGQVAALVLLVGATVILRRRQVVSALRRTDGRHLWLACALVPASLVVGVVAAATGCRPLPGSIVLTVGLGALLWVARRRGRAPEERPWPTTASEASAGGGRLTAALLGGAGLLLAVAVVVAVMASWHGLHAAAVLPAPG</sequence>
<evidence type="ECO:0000313" key="2">
    <source>
        <dbReference type="EMBL" id="MBF4162036.1"/>
    </source>
</evidence>
<feature type="transmembrane region" description="Helical" evidence="1">
    <location>
        <begin position="53"/>
        <end position="72"/>
    </location>
</feature>
<feature type="transmembrane region" description="Helical" evidence="1">
    <location>
        <begin position="288"/>
        <end position="312"/>
    </location>
</feature>
<evidence type="ECO:0000313" key="3">
    <source>
        <dbReference type="Proteomes" id="UP000656804"/>
    </source>
</evidence>
<feature type="transmembrane region" description="Helical" evidence="1">
    <location>
        <begin position="215"/>
        <end position="234"/>
    </location>
</feature>
<feature type="transmembrane region" description="Helical" evidence="1">
    <location>
        <begin position="20"/>
        <end position="47"/>
    </location>
</feature>
<dbReference type="EMBL" id="JADIVZ010000004">
    <property type="protein sequence ID" value="MBF4162036.1"/>
    <property type="molecule type" value="Genomic_DNA"/>
</dbReference>
<feature type="transmembrane region" description="Helical" evidence="1">
    <location>
        <begin position="241"/>
        <end position="258"/>
    </location>
</feature>
<feature type="transmembrane region" description="Helical" evidence="1">
    <location>
        <begin position="631"/>
        <end position="649"/>
    </location>
</feature>
<feature type="transmembrane region" description="Helical" evidence="1">
    <location>
        <begin position="264"/>
        <end position="281"/>
    </location>
</feature>
<feature type="transmembrane region" description="Helical" evidence="1">
    <location>
        <begin position="192"/>
        <end position="209"/>
    </location>
</feature>
<feature type="transmembrane region" description="Helical" evidence="1">
    <location>
        <begin position="736"/>
        <end position="758"/>
    </location>
</feature>
<feature type="transmembrane region" description="Helical" evidence="1">
    <location>
        <begin position="442"/>
        <end position="460"/>
    </location>
</feature>
<accession>A0A930Y7I3</accession>
<feature type="transmembrane region" description="Helical" evidence="1">
    <location>
        <begin position="665"/>
        <end position="685"/>
    </location>
</feature>